<evidence type="ECO:0000313" key="3">
    <source>
        <dbReference type="EMBL" id="RMD02219.1"/>
    </source>
</evidence>
<feature type="coiled-coil region" evidence="1">
    <location>
        <begin position="43"/>
        <end position="70"/>
    </location>
</feature>
<reference evidence="3 4" key="1">
    <citation type="submission" date="2018-10" db="EMBL/GenBank/DDBJ databases">
        <title>Draft genome sequence of Aquitalea MWU14-2217 isolated from a wild cranberry bog in Provincetown, Massachusetts.</title>
        <authorList>
            <person name="Ebadzadsahrai G."/>
            <person name="Soby S."/>
        </authorList>
    </citation>
    <scope>NUCLEOTIDE SEQUENCE [LARGE SCALE GENOMIC DNA]</scope>
    <source>
        <strain evidence="3 4">MWU14-2217</strain>
    </source>
</reference>
<dbReference type="RefSeq" id="WP_103522770.1">
    <property type="nucleotide sequence ID" value="NZ_JAIZDC010000011.1"/>
</dbReference>
<protein>
    <submittedName>
        <fullName evidence="3">DUF2802 domain-containing protein</fullName>
    </submittedName>
</protein>
<evidence type="ECO:0000256" key="1">
    <source>
        <dbReference type="SAM" id="Coils"/>
    </source>
</evidence>
<accession>A0A454JNY1</accession>
<organism evidence="3 4">
    <name type="scientific">Aquitalea palustris</name>
    <dbReference type="NCBI Taxonomy" id="2480983"/>
    <lineage>
        <taxon>Bacteria</taxon>
        <taxon>Pseudomonadati</taxon>
        <taxon>Pseudomonadota</taxon>
        <taxon>Betaproteobacteria</taxon>
        <taxon>Neisseriales</taxon>
        <taxon>Chromobacteriaceae</taxon>
        <taxon>Aquitalea</taxon>
    </lineage>
</organism>
<feature type="transmembrane region" description="Helical" evidence="2">
    <location>
        <begin position="6"/>
        <end position="26"/>
    </location>
</feature>
<evidence type="ECO:0000313" key="4">
    <source>
        <dbReference type="Proteomes" id="UP000274139"/>
    </source>
</evidence>
<proteinExistence type="predicted"/>
<keyword evidence="2" id="KW-0472">Membrane</keyword>
<sequence>MSGSLFFYMVGLLLLGLAAACGYLYWRLHQLEGRRDSLTTMYLDQHQQQISALQRDMARLMARLEQQSRNSEPAVLSPYNQAIEMIKQGMPASEVAMQCGISRSEAELIVSLYRNNSTS</sequence>
<keyword evidence="1" id="KW-0175">Coiled coil</keyword>
<keyword evidence="2" id="KW-0812">Transmembrane</keyword>
<gene>
    <name evidence="3" type="ORF">EAY64_00065</name>
</gene>
<dbReference type="Proteomes" id="UP000274139">
    <property type="component" value="Unassembled WGS sequence"/>
</dbReference>
<comment type="caution">
    <text evidence="3">The sequence shown here is derived from an EMBL/GenBank/DDBJ whole genome shotgun (WGS) entry which is preliminary data.</text>
</comment>
<dbReference type="AlphaFoldDB" id="A0A454JNY1"/>
<dbReference type="OrthoDB" id="8562683at2"/>
<name>A0A454JNY1_9NEIS</name>
<dbReference type="EMBL" id="RFAR01000001">
    <property type="protein sequence ID" value="RMD02219.1"/>
    <property type="molecule type" value="Genomic_DNA"/>
</dbReference>
<keyword evidence="4" id="KW-1185">Reference proteome</keyword>
<evidence type="ECO:0000256" key="2">
    <source>
        <dbReference type="SAM" id="Phobius"/>
    </source>
</evidence>
<keyword evidence="2" id="KW-1133">Transmembrane helix</keyword>
<dbReference type="Pfam" id="PF10975">
    <property type="entry name" value="DUF2802"/>
    <property type="match status" value="1"/>
</dbReference>
<dbReference type="InterPro" id="IPR021244">
    <property type="entry name" value="DUF2802"/>
</dbReference>